<dbReference type="EMBL" id="JADFTS010000007">
    <property type="protein sequence ID" value="KAF9595968.1"/>
    <property type="molecule type" value="Genomic_DNA"/>
</dbReference>
<name>A0A835HD65_9MAGN</name>
<dbReference type="Proteomes" id="UP000631114">
    <property type="component" value="Unassembled WGS sequence"/>
</dbReference>
<organism evidence="5 6">
    <name type="scientific">Coptis chinensis</name>
    <dbReference type="NCBI Taxonomy" id="261450"/>
    <lineage>
        <taxon>Eukaryota</taxon>
        <taxon>Viridiplantae</taxon>
        <taxon>Streptophyta</taxon>
        <taxon>Embryophyta</taxon>
        <taxon>Tracheophyta</taxon>
        <taxon>Spermatophyta</taxon>
        <taxon>Magnoliopsida</taxon>
        <taxon>Ranunculales</taxon>
        <taxon>Ranunculaceae</taxon>
        <taxon>Coptidoideae</taxon>
        <taxon>Coptis</taxon>
    </lineage>
</organism>
<feature type="repeat" description="ANK" evidence="3">
    <location>
        <begin position="95"/>
        <end position="131"/>
    </location>
</feature>
<feature type="repeat" description="ANK" evidence="3">
    <location>
        <begin position="197"/>
        <end position="219"/>
    </location>
</feature>
<dbReference type="InterPro" id="IPR036770">
    <property type="entry name" value="Ankyrin_rpt-contain_sf"/>
</dbReference>
<dbReference type="OrthoDB" id="1913941at2759"/>
<feature type="region of interest" description="Disordered" evidence="4">
    <location>
        <begin position="1"/>
        <end position="29"/>
    </location>
</feature>
<feature type="repeat" description="ANK" evidence="3">
    <location>
        <begin position="231"/>
        <end position="247"/>
    </location>
</feature>
<dbReference type="Pfam" id="PF12796">
    <property type="entry name" value="Ank_2"/>
    <property type="match status" value="3"/>
</dbReference>
<evidence type="ECO:0000256" key="1">
    <source>
        <dbReference type="ARBA" id="ARBA00022737"/>
    </source>
</evidence>
<feature type="repeat" description="ANK" evidence="3">
    <location>
        <begin position="163"/>
        <end position="195"/>
    </location>
</feature>
<protein>
    <recommendedName>
        <fullName evidence="7">Ankyrin repeat-containing protein</fullName>
    </recommendedName>
</protein>
<proteinExistence type="predicted"/>
<evidence type="ECO:0000256" key="4">
    <source>
        <dbReference type="SAM" id="MobiDB-lite"/>
    </source>
</evidence>
<dbReference type="PROSITE" id="PS50088">
    <property type="entry name" value="ANK_REPEAT"/>
    <property type="match status" value="5"/>
</dbReference>
<reference evidence="5 6" key="1">
    <citation type="submission" date="2020-10" db="EMBL/GenBank/DDBJ databases">
        <title>The Coptis chinensis genome and diversification of protoberbering-type alkaloids.</title>
        <authorList>
            <person name="Wang B."/>
            <person name="Shu S."/>
            <person name="Song C."/>
            <person name="Liu Y."/>
        </authorList>
    </citation>
    <scope>NUCLEOTIDE SEQUENCE [LARGE SCALE GENOMIC DNA]</scope>
    <source>
        <strain evidence="5">HL-2020</strain>
        <tissue evidence="5">Leaf</tissue>
    </source>
</reference>
<evidence type="ECO:0000313" key="6">
    <source>
        <dbReference type="Proteomes" id="UP000631114"/>
    </source>
</evidence>
<evidence type="ECO:0000256" key="2">
    <source>
        <dbReference type="ARBA" id="ARBA00023043"/>
    </source>
</evidence>
<dbReference type="PANTHER" id="PTHR24186:SF18">
    <property type="entry name" value="ANKYRIN REPEAT FAMILY PROTEIN"/>
    <property type="match status" value="1"/>
</dbReference>
<dbReference type="SMART" id="SM00248">
    <property type="entry name" value="ANK"/>
    <property type="match status" value="6"/>
</dbReference>
<gene>
    <name evidence="5" type="ORF">IFM89_006714</name>
</gene>
<dbReference type="GO" id="GO:0005886">
    <property type="term" value="C:plasma membrane"/>
    <property type="evidence" value="ECO:0007669"/>
    <property type="project" value="TreeGrafter"/>
</dbReference>
<dbReference type="PANTHER" id="PTHR24186">
    <property type="entry name" value="PROTEIN PHOSPHATASE 1 REGULATORY SUBUNIT"/>
    <property type="match status" value="1"/>
</dbReference>
<dbReference type="Gene3D" id="1.25.40.20">
    <property type="entry name" value="Ankyrin repeat-containing domain"/>
    <property type="match status" value="2"/>
</dbReference>
<sequence>METPTPRTPRKKMTKQLTGKRDDTPLHSAARAGNLVEIKDILTKTDGDELKALLSKQNQSGETALYVAAEYGYVDMVEEMIKFYDIVSAGIKARNGYDAFHIAAKQDDLEVVKVLMNALLELSMTVDLSNTTALHTAATQGHIEVVNLLLEADSSLARIAKSNGKTALHSAARNGHVEVVNAVLSKEPGIATRIDKKGQTALHMAAKGQRIELVEALINSDPSLVNMIDNKGNTALHIATRKGRAQV</sequence>
<comment type="caution">
    <text evidence="5">The sequence shown here is derived from an EMBL/GenBank/DDBJ whole genome shotgun (WGS) entry which is preliminary data.</text>
</comment>
<feature type="repeat" description="ANK" evidence="3">
    <location>
        <begin position="129"/>
        <end position="161"/>
    </location>
</feature>
<dbReference type="AlphaFoldDB" id="A0A835HD65"/>
<keyword evidence="2 3" id="KW-0040">ANK repeat</keyword>
<keyword evidence="1" id="KW-0677">Repeat</keyword>
<evidence type="ECO:0000313" key="5">
    <source>
        <dbReference type="EMBL" id="KAF9595968.1"/>
    </source>
</evidence>
<accession>A0A835HD65</accession>
<dbReference type="PROSITE" id="PS50297">
    <property type="entry name" value="ANK_REP_REGION"/>
    <property type="match status" value="5"/>
</dbReference>
<keyword evidence="6" id="KW-1185">Reference proteome</keyword>
<dbReference type="InterPro" id="IPR002110">
    <property type="entry name" value="Ankyrin_rpt"/>
</dbReference>
<evidence type="ECO:0000256" key="3">
    <source>
        <dbReference type="PROSITE-ProRule" id="PRU00023"/>
    </source>
</evidence>
<evidence type="ECO:0008006" key="7">
    <source>
        <dbReference type="Google" id="ProtNLM"/>
    </source>
</evidence>
<dbReference type="SUPFAM" id="SSF48403">
    <property type="entry name" value="Ankyrin repeat"/>
    <property type="match status" value="1"/>
</dbReference>